<protein>
    <submittedName>
        <fullName evidence="2">Uncharacterized protein</fullName>
    </submittedName>
</protein>
<evidence type="ECO:0000313" key="3">
    <source>
        <dbReference type="Proteomes" id="UP001225356"/>
    </source>
</evidence>
<name>A0ABT9Q351_9ACTN</name>
<accession>A0ABT9Q351</accession>
<proteinExistence type="predicted"/>
<sequence>MSFVALDPVEARGRRETVKITGNHLFALSRPPLPGARRVVSIARPAAGMWKDHLPNAMGSALRAPPSGCATPAGRRAPAEVVTRPAREERG</sequence>
<organism evidence="2 3">
    <name type="scientific">Streptosporangium lutulentum</name>
    <dbReference type="NCBI Taxonomy" id="1461250"/>
    <lineage>
        <taxon>Bacteria</taxon>
        <taxon>Bacillati</taxon>
        <taxon>Actinomycetota</taxon>
        <taxon>Actinomycetes</taxon>
        <taxon>Streptosporangiales</taxon>
        <taxon>Streptosporangiaceae</taxon>
        <taxon>Streptosporangium</taxon>
    </lineage>
</organism>
<gene>
    <name evidence="2" type="ORF">J2853_000343</name>
</gene>
<dbReference type="RefSeq" id="WP_307554194.1">
    <property type="nucleotide sequence ID" value="NZ_JAUSQU010000001.1"/>
</dbReference>
<dbReference type="Proteomes" id="UP001225356">
    <property type="component" value="Unassembled WGS sequence"/>
</dbReference>
<dbReference type="EMBL" id="JAUSQU010000001">
    <property type="protein sequence ID" value="MDP9841132.1"/>
    <property type="molecule type" value="Genomic_DNA"/>
</dbReference>
<keyword evidence="3" id="KW-1185">Reference proteome</keyword>
<comment type="caution">
    <text evidence="2">The sequence shown here is derived from an EMBL/GenBank/DDBJ whole genome shotgun (WGS) entry which is preliminary data.</text>
</comment>
<evidence type="ECO:0000313" key="2">
    <source>
        <dbReference type="EMBL" id="MDP9841132.1"/>
    </source>
</evidence>
<feature type="region of interest" description="Disordered" evidence="1">
    <location>
        <begin position="64"/>
        <end position="91"/>
    </location>
</feature>
<reference evidence="2 3" key="1">
    <citation type="submission" date="2023-07" db="EMBL/GenBank/DDBJ databases">
        <title>Sequencing the genomes of 1000 actinobacteria strains.</title>
        <authorList>
            <person name="Klenk H.-P."/>
        </authorList>
    </citation>
    <scope>NUCLEOTIDE SEQUENCE [LARGE SCALE GENOMIC DNA]</scope>
    <source>
        <strain evidence="2 3">DSM 46740</strain>
    </source>
</reference>
<evidence type="ECO:0000256" key="1">
    <source>
        <dbReference type="SAM" id="MobiDB-lite"/>
    </source>
</evidence>